<accession>A0A7D3ZDC0</accession>
<name>A0A7D3ZDC0_ACTVE</name>
<organism evidence="1 2">
    <name type="scientific">Actinomadura verrucosospora</name>
    <dbReference type="NCBI Taxonomy" id="46165"/>
    <lineage>
        <taxon>Bacteria</taxon>
        <taxon>Bacillati</taxon>
        <taxon>Actinomycetota</taxon>
        <taxon>Actinomycetes</taxon>
        <taxon>Streptosporangiales</taxon>
        <taxon>Thermomonosporaceae</taxon>
        <taxon>Actinomadura</taxon>
    </lineage>
</organism>
<dbReference type="AlphaFoldDB" id="A0A7D3ZDC0"/>
<evidence type="ECO:0000313" key="2">
    <source>
        <dbReference type="Proteomes" id="UP000501240"/>
    </source>
</evidence>
<sequence>MLGGGDPVRVDGPDVLRVGLTAPADHEPLGDGRGLVDPALRDHRDADAARRLGDERQRGHRYPGEVGAGLLVGDVQQRLRPVRGWAGCANRTKPPVSQFRGMFARRLSASRPWLTTRMCREINRKHGAVAPVVGAARPVAVTGDVFPAGAGIPGPRRVDFGDDDVNRTIARLLIVELNDVQVLPPQANPGDDPAVARAGSS</sequence>
<evidence type="ECO:0000313" key="1">
    <source>
        <dbReference type="EMBL" id="QKG20017.1"/>
    </source>
</evidence>
<dbReference type="EMBL" id="CP053892">
    <property type="protein sequence ID" value="QKG20017.1"/>
    <property type="molecule type" value="Genomic_DNA"/>
</dbReference>
<reference evidence="1 2" key="1">
    <citation type="submission" date="2020-05" db="EMBL/GenBank/DDBJ databases">
        <title>Actinomadura verrucosospora NRRL-B18236 (PFL_A860) Genome sequencing and assembly.</title>
        <authorList>
            <person name="Samborskyy M."/>
        </authorList>
    </citation>
    <scope>NUCLEOTIDE SEQUENCE [LARGE SCALE GENOMIC DNA]</scope>
    <source>
        <strain evidence="1 2">NRRL:B18236</strain>
    </source>
</reference>
<protein>
    <submittedName>
        <fullName evidence="1">Uncharacterized protein</fullName>
    </submittedName>
</protein>
<gene>
    <name evidence="1" type="ORF">ACTIVE_1653</name>
</gene>
<proteinExistence type="predicted"/>
<keyword evidence="2" id="KW-1185">Reference proteome</keyword>
<dbReference type="Proteomes" id="UP000501240">
    <property type="component" value="Chromosome"/>
</dbReference>